<dbReference type="GO" id="GO:0016787">
    <property type="term" value="F:hydrolase activity"/>
    <property type="evidence" value="ECO:0007669"/>
    <property type="project" value="UniProtKB-KW"/>
</dbReference>
<evidence type="ECO:0000313" key="6">
    <source>
        <dbReference type="EMBL" id="NED94563.1"/>
    </source>
</evidence>
<evidence type="ECO:0000256" key="5">
    <source>
        <dbReference type="SAM" id="Phobius"/>
    </source>
</evidence>
<dbReference type="PANTHER" id="PTHR43344">
    <property type="entry name" value="PHOSPHOSERINE PHOSPHATASE"/>
    <property type="match status" value="1"/>
</dbReference>
<dbReference type="NCBIfam" id="TIGR01488">
    <property type="entry name" value="HAD-SF-IB"/>
    <property type="match status" value="1"/>
</dbReference>
<keyword evidence="4" id="KW-0460">Magnesium</keyword>
<organism evidence="6 7">
    <name type="scientific">Phytoactinopolyspora alkaliphila</name>
    <dbReference type="NCBI Taxonomy" id="1783498"/>
    <lineage>
        <taxon>Bacteria</taxon>
        <taxon>Bacillati</taxon>
        <taxon>Actinomycetota</taxon>
        <taxon>Actinomycetes</taxon>
        <taxon>Jiangellales</taxon>
        <taxon>Jiangellaceae</taxon>
        <taxon>Phytoactinopolyspora</taxon>
    </lineage>
</organism>
<dbReference type="AlphaFoldDB" id="A0A6N9YHT3"/>
<dbReference type="PANTHER" id="PTHR43344:SF15">
    <property type="entry name" value="PHOSPHOSERINE PHOSPHATASE SERB1"/>
    <property type="match status" value="1"/>
</dbReference>
<dbReference type="Pfam" id="PF12710">
    <property type="entry name" value="HAD"/>
    <property type="match status" value="1"/>
</dbReference>
<keyword evidence="3 6" id="KW-0378">Hydrolase</keyword>
<dbReference type="RefSeq" id="WP_163816449.1">
    <property type="nucleotide sequence ID" value="NZ_JAAGOB010000002.1"/>
</dbReference>
<comment type="similarity">
    <text evidence="1">Belongs to the HAD-like hydrolase superfamily. SerB family.</text>
</comment>
<evidence type="ECO:0000256" key="2">
    <source>
        <dbReference type="ARBA" id="ARBA00022723"/>
    </source>
</evidence>
<dbReference type="NCBIfam" id="TIGR01490">
    <property type="entry name" value="HAD-SF-IB-hyp1"/>
    <property type="match status" value="1"/>
</dbReference>
<comment type="caution">
    <text evidence="6">The sequence shown here is derived from an EMBL/GenBank/DDBJ whole genome shotgun (WGS) entry which is preliminary data.</text>
</comment>
<dbReference type="SUPFAM" id="SSF56784">
    <property type="entry name" value="HAD-like"/>
    <property type="match status" value="1"/>
</dbReference>
<name>A0A6N9YHT3_9ACTN</name>
<keyword evidence="5" id="KW-0812">Transmembrane</keyword>
<evidence type="ECO:0000313" key="7">
    <source>
        <dbReference type="Proteomes" id="UP000469185"/>
    </source>
</evidence>
<feature type="transmembrane region" description="Helical" evidence="5">
    <location>
        <begin position="259"/>
        <end position="279"/>
    </location>
</feature>
<dbReference type="CDD" id="cd02612">
    <property type="entry name" value="HAD_PGPPase"/>
    <property type="match status" value="1"/>
</dbReference>
<keyword evidence="5" id="KW-1133">Transmembrane helix</keyword>
<evidence type="ECO:0000256" key="4">
    <source>
        <dbReference type="ARBA" id="ARBA00022842"/>
    </source>
</evidence>
<dbReference type="InterPro" id="IPR036412">
    <property type="entry name" value="HAD-like_sf"/>
</dbReference>
<evidence type="ECO:0000256" key="3">
    <source>
        <dbReference type="ARBA" id="ARBA00022801"/>
    </source>
</evidence>
<keyword evidence="7" id="KW-1185">Reference proteome</keyword>
<dbReference type="Gene3D" id="1.20.1440.100">
    <property type="entry name" value="SG protein - dephosphorylation function"/>
    <property type="match status" value="1"/>
</dbReference>
<accession>A0A6N9YHT3</accession>
<dbReference type="Gene3D" id="3.40.50.1000">
    <property type="entry name" value="HAD superfamily/HAD-like"/>
    <property type="match status" value="1"/>
</dbReference>
<reference evidence="6 7" key="1">
    <citation type="submission" date="2020-02" db="EMBL/GenBank/DDBJ databases">
        <authorList>
            <person name="Li X.-J."/>
            <person name="Feng X.-M."/>
        </authorList>
    </citation>
    <scope>NUCLEOTIDE SEQUENCE [LARGE SCALE GENOMIC DNA]</scope>
    <source>
        <strain evidence="6 7">CGMCC 4.7225</strain>
    </source>
</reference>
<gene>
    <name evidence="6" type="ORF">G1H11_04480</name>
</gene>
<dbReference type="InterPro" id="IPR006385">
    <property type="entry name" value="HAD_hydro_SerB1"/>
</dbReference>
<dbReference type="EMBL" id="JAAGOB010000002">
    <property type="protein sequence ID" value="NED94563.1"/>
    <property type="molecule type" value="Genomic_DNA"/>
</dbReference>
<dbReference type="GO" id="GO:0046872">
    <property type="term" value="F:metal ion binding"/>
    <property type="evidence" value="ECO:0007669"/>
    <property type="project" value="UniProtKB-KW"/>
</dbReference>
<evidence type="ECO:0000256" key="1">
    <source>
        <dbReference type="ARBA" id="ARBA00009184"/>
    </source>
</evidence>
<proteinExistence type="inferred from homology"/>
<protein>
    <submittedName>
        <fullName evidence="6">HAD-IB family hydrolase</fullName>
    </submittedName>
</protein>
<dbReference type="InterPro" id="IPR050582">
    <property type="entry name" value="HAD-like_SerB"/>
</dbReference>
<dbReference type="Proteomes" id="UP000469185">
    <property type="component" value="Unassembled WGS sequence"/>
</dbReference>
<sequence>MRLGRRRDRYQRVGEAAAETAEATAGIDLPPDSRAAAFFDLDNTMVRGASLFYLARGLYERKFFRTGDIARFAYQQVRFAIGAEHAGHMDESRQAALSFIAGREVSELAKIGEEIFEERMARKIWPGTQAIARLHVDQGQRVWLVTAAPTEIATIIAQRLGLTGALGTVAEHRDGRYTGKLVGDLLHGEAKAAAVRALASREGLLLERCSAYSDSANDVPMLSLVGHPCAVNPDRRLRAHARRHGWRIRDYRGRRRNTTLGIAAAAGAGAGAIIGVVAARKRR</sequence>
<keyword evidence="5" id="KW-0472">Membrane</keyword>
<dbReference type="FunFam" id="3.40.50.1000:FF:000025">
    <property type="entry name" value="HAD hydrolase, family IB"/>
    <property type="match status" value="1"/>
</dbReference>
<keyword evidence="2" id="KW-0479">Metal-binding</keyword>
<dbReference type="InterPro" id="IPR023214">
    <property type="entry name" value="HAD_sf"/>
</dbReference>